<proteinExistence type="predicted"/>
<evidence type="ECO:0000313" key="2">
    <source>
        <dbReference type="EMBL" id="MBD3702288.1"/>
    </source>
</evidence>
<name>A0A927DA79_KLEPN</name>
<gene>
    <name evidence="4" type="ORF">IE978_13925</name>
    <name evidence="2" type="ORF">IE986_15650</name>
    <name evidence="3" type="ORF">IE988_05960</name>
    <name evidence="1" type="ORF">IE991_04500</name>
</gene>
<dbReference type="EMBL" id="JACXTF010000001">
    <property type="protein sequence ID" value="MBD3719661.1"/>
    <property type="molecule type" value="Genomic_DNA"/>
</dbReference>
<organism evidence="2 5">
    <name type="scientific">Klebsiella pneumoniae</name>
    <dbReference type="NCBI Taxonomy" id="573"/>
    <lineage>
        <taxon>Bacteria</taxon>
        <taxon>Pseudomonadati</taxon>
        <taxon>Pseudomonadota</taxon>
        <taxon>Gammaproteobacteria</taxon>
        <taxon>Enterobacterales</taxon>
        <taxon>Enterobacteriaceae</taxon>
        <taxon>Klebsiella/Raoultella group</taxon>
        <taxon>Klebsiella</taxon>
        <taxon>Klebsiella pneumoniae complex</taxon>
    </lineage>
</organism>
<protein>
    <submittedName>
        <fullName evidence="2">Uncharacterized protein</fullName>
    </submittedName>
</protein>
<reference evidence="2" key="1">
    <citation type="submission" date="2020-07" db="EMBL/GenBank/DDBJ databases">
        <title>Clinical and genomic characterization of carbapenemase-producing Enterobacterales causing secondary infections during the COVID-19 crisis at a New York City hospital.</title>
        <authorList>
            <person name="Gomez-Simmonds A."/>
            <person name="Annavajhala M.K."/>
            <person name="Uhlemann A.-C."/>
        </authorList>
    </citation>
    <scope>NUCLEOTIDE SEQUENCE</scope>
    <source>
        <strain evidence="4">KP1826</strain>
        <strain evidence="2">NK1590</strain>
        <strain evidence="3">NK1594</strain>
        <strain evidence="1">NK1597</strain>
    </source>
</reference>
<evidence type="ECO:0000313" key="5">
    <source>
        <dbReference type="Proteomes" id="UP000655796"/>
    </source>
</evidence>
<evidence type="ECO:0000313" key="1">
    <source>
        <dbReference type="EMBL" id="MBD3700685.1"/>
    </source>
</evidence>
<dbReference type="Proteomes" id="UP000622731">
    <property type="component" value="Unassembled WGS sequence"/>
</dbReference>
<evidence type="ECO:0000313" key="4">
    <source>
        <dbReference type="EMBL" id="MBD3722476.1"/>
    </source>
</evidence>
<dbReference type="EMBL" id="JACXTD010000001">
    <property type="protein sequence ID" value="MBD3702288.1"/>
    <property type="molecule type" value="Genomic_DNA"/>
</dbReference>
<dbReference type="EMBL" id="JACXSV010000009">
    <property type="protein sequence ID" value="MBD3722476.1"/>
    <property type="molecule type" value="Genomic_DNA"/>
</dbReference>
<accession>A0A927DA79</accession>
<dbReference type="EMBL" id="JACXTI010000002">
    <property type="protein sequence ID" value="MBD3700685.1"/>
    <property type="molecule type" value="Genomic_DNA"/>
</dbReference>
<dbReference type="Proteomes" id="UP000631473">
    <property type="component" value="Unassembled WGS sequence"/>
</dbReference>
<dbReference type="Proteomes" id="UP000655796">
    <property type="component" value="Unassembled WGS sequence"/>
</dbReference>
<dbReference type="AlphaFoldDB" id="A0A927DA79"/>
<comment type="caution">
    <text evidence="2">The sequence shown here is derived from an EMBL/GenBank/DDBJ whole genome shotgun (WGS) entry which is preliminary data.</text>
</comment>
<dbReference type="Proteomes" id="UP000598328">
    <property type="component" value="Unassembled WGS sequence"/>
</dbReference>
<sequence length="50" mass="5368">MHSDAADLILRSDAIFTAARNELFSGYVVIKNGAIAAMIANGEDIQTSER</sequence>
<evidence type="ECO:0000313" key="3">
    <source>
        <dbReference type="EMBL" id="MBD3719661.1"/>
    </source>
</evidence>